<accession>W9GSR3</accession>
<reference evidence="1 2" key="1">
    <citation type="submission" date="2013-08" db="EMBL/GenBank/DDBJ databases">
        <title>The genome sequence of Skermanella stibiiresistens.</title>
        <authorList>
            <person name="Zhu W."/>
            <person name="Wang G."/>
        </authorList>
    </citation>
    <scope>NUCLEOTIDE SEQUENCE [LARGE SCALE GENOMIC DNA]</scope>
    <source>
        <strain evidence="1 2">SB22</strain>
    </source>
</reference>
<dbReference type="OrthoDB" id="9868479at2"/>
<dbReference type="Proteomes" id="UP000019486">
    <property type="component" value="Unassembled WGS sequence"/>
</dbReference>
<organism evidence="1 2">
    <name type="scientific">Skermanella stibiiresistens SB22</name>
    <dbReference type="NCBI Taxonomy" id="1385369"/>
    <lineage>
        <taxon>Bacteria</taxon>
        <taxon>Pseudomonadati</taxon>
        <taxon>Pseudomonadota</taxon>
        <taxon>Alphaproteobacteria</taxon>
        <taxon>Rhodospirillales</taxon>
        <taxon>Azospirillaceae</taxon>
        <taxon>Skermanella</taxon>
    </lineage>
</organism>
<protein>
    <submittedName>
        <fullName evidence="1">Uncharacterized protein</fullName>
    </submittedName>
</protein>
<proteinExistence type="predicted"/>
<evidence type="ECO:0000313" key="1">
    <source>
        <dbReference type="EMBL" id="EWY36794.1"/>
    </source>
</evidence>
<dbReference type="RefSeq" id="WP_037460081.1">
    <property type="nucleotide sequence ID" value="NZ_AVFL01000036.1"/>
</dbReference>
<dbReference type="EMBL" id="AVFL01000036">
    <property type="protein sequence ID" value="EWY36794.1"/>
    <property type="molecule type" value="Genomic_DNA"/>
</dbReference>
<gene>
    <name evidence="1" type="ORF">N825_25505</name>
</gene>
<sequence length="154" mass="16658">MNKARTLIHEYSARLEPINGRTGLRVASASLLTSHVGPMLQLLPLTGPGGSADVAEKPVLSHRPMNDREVMVLLVKAAAMTAGVQGGLDERVLAELREIRQRLSDAIPGMTFPRPTSGPIAATLNEMLLIFSQAQAGKKLDDIETIRKIQALTW</sequence>
<dbReference type="AlphaFoldDB" id="W9GSR3"/>
<comment type="caution">
    <text evidence="1">The sequence shown here is derived from an EMBL/GenBank/DDBJ whole genome shotgun (WGS) entry which is preliminary data.</text>
</comment>
<evidence type="ECO:0000313" key="2">
    <source>
        <dbReference type="Proteomes" id="UP000019486"/>
    </source>
</evidence>
<dbReference type="STRING" id="1385369.N825_25505"/>
<name>W9GSR3_9PROT</name>
<keyword evidence="2" id="KW-1185">Reference proteome</keyword>